<dbReference type="InterPro" id="IPR036388">
    <property type="entry name" value="WH-like_DNA-bd_sf"/>
</dbReference>
<reference evidence="5 6" key="1">
    <citation type="submission" date="2024-02" db="EMBL/GenBank/DDBJ databases">
        <title>Roseibium algae sp. nov., isolated from marine alga (Grateloupia sp.), showing potential in myo-inositol conversion.</title>
        <authorList>
            <person name="Wang Y."/>
        </authorList>
    </citation>
    <scope>NUCLEOTIDE SEQUENCE [LARGE SCALE GENOMIC DNA]</scope>
    <source>
        <strain evidence="5 6">H3510</strain>
    </source>
</reference>
<dbReference type="SUPFAM" id="SSF46785">
    <property type="entry name" value="Winged helix' DNA-binding domain"/>
    <property type="match status" value="1"/>
</dbReference>
<evidence type="ECO:0000259" key="4">
    <source>
        <dbReference type="PROSITE" id="PS50949"/>
    </source>
</evidence>
<accession>A0ABU8TIE4</accession>
<keyword evidence="2" id="KW-0238">DNA-binding</keyword>
<name>A0ABU8TIE4_9HYPH</name>
<evidence type="ECO:0000256" key="1">
    <source>
        <dbReference type="ARBA" id="ARBA00023015"/>
    </source>
</evidence>
<dbReference type="InterPro" id="IPR011711">
    <property type="entry name" value="GntR_C"/>
</dbReference>
<gene>
    <name evidence="5" type="ORF">V6575_06320</name>
</gene>
<dbReference type="Proteomes" id="UP001385499">
    <property type="component" value="Unassembled WGS sequence"/>
</dbReference>
<protein>
    <submittedName>
        <fullName evidence="5">GntR family transcriptional regulator</fullName>
    </submittedName>
</protein>
<evidence type="ECO:0000313" key="5">
    <source>
        <dbReference type="EMBL" id="MEJ8473697.1"/>
    </source>
</evidence>
<dbReference type="PROSITE" id="PS50949">
    <property type="entry name" value="HTH_GNTR"/>
    <property type="match status" value="1"/>
</dbReference>
<dbReference type="InterPro" id="IPR000524">
    <property type="entry name" value="Tscrpt_reg_HTH_GntR"/>
</dbReference>
<keyword evidence="6" id="KW-1185">Reference proteome</keyword>
<dbReference type="Gene3D" id="1.10.10.10">
    <property type="entry name" value="Winged helix-like DNA-binding domain superfamily/Winged helix DNA-binding domain"/>
    <property type="match status" value="1"/>
</dbReference>
<dbReference type="EMBL" id="JBAKIA010000002">
    <property type="protein sequence ID" value="MEJ8473697.1"/>
    <property type="molecule type" value="Genomic_DNA"/>
</dbReference>
<dbReference type="InterPro" id="IPR008920">
    <property type="entry name" value="TF_FadR/GntR_C"/>
</dbReference>
<dbReference type="SMART" id="SM00895">
    <property type="entry name" value="FCD"/>
    <property type="match status" value="1"/>
</dbReference>
<organism evidence="5 6">
    <name type="scientific">Roseibium algae</name>
    <dbReference type="NCBI Taxonomy" id="3123038"/>
    <lineage>
        <taxon>Bacteria</taxon>
        <taxon>Pseudomonadati</taxon>
        <taxon>Pseudomonadota</taxon>
        <taxon>Alphaproteobacteria</taxon>
        <taxon>Hyphomicrobiales</taxon>
        <taxon>Stappiaceae</taxon>
        <taxon>Roseibium</taxon>
    </lineage>
</organism>
<keyword evidence="3" id="KW-0804">Transcription</keyword>
<evidence type="ECO:0000256" key="3">
    <source>
        <dbReference type="ARBA" id="ARBA00023163"/>
    </source>
</evidence>
<dbReference type="PANTHER" id="PTHR43537:SF20">
    <property type="entry name" value="HTH-TYPE TRANSCRIPTIONAL REPRESSOR GLAR"/>
    <property type="match status" value="1"/>
</dbReference>
<comment type="caution">
    <text evidence="5">The sequence shown here is derived from an EMBL/GenBank/DDBJ whole genome shotgun (WGS) entry which is preliminary data.</text>
</comment>
<dbReference type="RefSeq" id="WP_340273326.1">
    <property type="nucleotide sequence ID" value="NZ_JBAKIA010000002.1"/>
</dbReference>
<dbReference type="Gene3D" id="1.20.120.530">
    <property type="entry name" value="GntR ligand-binding domain-like"/>
    <property type="match status" value="1"/>
</dbReference>
<evidence type="ECO:0000256" key="2">
    <source>
        <dbReference type="ARBA" id="ARBA00023125"/>
    </source>
</evidence>
<feature type="domain" description="HTH gntR-type" evidence="4">
    <location>
        <begin position="1"/>
        <end position="68"/>
    </location>
</feature>
<evidence type="ECO:0000313" key="6">
    <source>
        <dbReference type="Proteomes" id="UP001385499"/>
    </source>
</evidence>
<dbReference type="SUPFAM" id="SSF48008">
    <property type="entry name" value="GntR ligand-binding domain-like"/>
    <property type="match status" value="1"/>
</dbReference>
<dbReference type="InterPro" id="IPR036390">
    <property type="entry name" value="WH_DNA-bd_sf"/>
</dbReference>
<dbReference type="SMART" id="SM00345">
    <property type="entry name" value="HTH_GNTR"/>
    <property type="match status" value="1"/>
</dbReference>
<dbReference type="PANTHER" id="PTHR43537">
    <property type="entry name" value="TRANSCRIPTIONAL REGULATOR, GNTR FAMILY"/>
    <property type="match status" value="1"/>
</dbReference>
<proteinExistence type="predicted"/>
<keyword evidence="1" id="KW-0805">Transcription regulation</keyword>
<dbReference type="Pfam" id="PF07729">
    <property type="entry name" value="FCD"/>
    <property type="match status" value="1"/>
</dbReference>
<sequence length="233" mass="25749">MSQASTVYTLLRRAILDCEFEPGSPLVVSSLKARFGFGWTPLREALPRLETEQLVRFEANKGYRVAPVSLAGLKDLQTARAALETTLLERSIERGADDWEAGIVAAHHLLAQSPAPPAGLIVPESLIWEGRHRAFHTALLSAADAPWLEHLSLQTADQLHRHHRFMLYGPDVEEKLNGPSGKALRATFDRSLGLSHHTALMEATIDRDLPLARDLLQDHIGFSMAVYEGLGPR</sequence>
<dbReference type="Pfam" id="PF00392">
    <property type="entry name" value="GntR"/>
    <property type="match status" value="1"/>
</dbReference>